<reference evidence="1 2" key="1">
    <citation type="submission" date="2022-08" db="EMBL/GenBank/DDBJ databases">
        <title>Reclassification of Massilia species as members of the genera Telluria, Duganella, Pseudoduganella, Mokoshia gen. nov. and Zemynaea gen. nov. using orthogonal and non-orthogonal genome-based approaches.</title>
        <authorList>
            <person name="Bowman J.P."/>
        </authorList>
    </citation>
    <scope>NUCLEOTIDE SEQUENCE [LARGE SCALE GENOMIC DNA]</scope>
    <source>
        <strain evidence="1 2">JCM 31316</strain>
    </source>
</reference>
<protein>
    <submittedName>
        <fullName evidence="1">Uncharacterized protein</fullName>
    </submittedName>
</protein>
<evidence type="ECO:0000313" key="1">
    <source>
        <dbReference type="EMBL" id="MCS0585187.1"/>
    </source>
</evidence>
<organism evidence="1 2">
    <name type="scientific">Massilia pinisoli</name>
    <dbReference type="NCBI Taxonomy" id="1772194"/>
    <lineage>
        <taxon>Bacteria</taxon>
        <taxon>Pseudomonadati</taxon>
        <taxon>Pseudomonadota</taxon>
        <taxon>Betaproteobacteria</taxon>
        <taxon>Burkholderiales</taxon>
        <taxon>Oxalobacteraceae</taxon>
        <taxon>Telluria group</taxon>
        <taxon>Massilia</taxon>
    </lineage>
</organism>
<dbReference type="RefSeq" id="WP_258819718.1">
    <property type="nucleotide sequence ID" value="NZ_JANUGW010000030.1"/>
</dbReference>
<dbReference type="EMBL" id="JANUGW010000030">
    <property type="protein sequence ID" value="MCS0585187.1"/>
    <property type="molecule type" value="Genomic_DNA"/>
</dbReference>
<sequence>MAVPSAMPNASFAVDGLPEYGQLSFENKLVHLFFTQCHLTKDGSVPGQLCGTLILTPGATVEFVSDEFTITDLKQHTVRTMKIQDRNFEIGVPYVGPDVSGAPSRWPFKVQKFYSLPGKRFTFTILPEPMQGDFEIRFASIKVNGDALQFPALHVIDGPGRVWMHYPV</sequence>
<accession>A0ABT1ZZ27</accession>
<evidence type="ECO:0000313" key="2">
    <source>
        <dbReference type="Proteomes" id="UP001204151"/>
    </source>
</evidence>
<keyword evidence="2" id="KW-1185">Reference proteome</keyword>
<comment type="caution">
    <text evidence="1">The sequence shown here is derived from an EMBL/GenBank/DDBJ whole genome shotgun (WGS) entry which is preliminary data.</text>
</comment>
<proteinExistence type="predicted"/>
<name>A0ABT1ZZ27_9BURK</name>
<dbReference type="Proteomes" id="UP001204151">
    <property type="component" value="Unassembled WGS sequence"/>
</dbReference>
<gene>
    <name evidence="1" type="ORF">NX784_26750</name>
</gene>